<comment type="caution">
    <text evidence="2">The sequence shown here is derived from an EMBL/GenBank/DDBJ whole genome shotgun (WGS) entry which is preliminary data.</text>
</comment>
<evidence type="ECO:0000313" key="2">
    <source>
        <dbReference type="EMBL" id="REK71512.1"/>
    </source>
</evidence>
<proteinExistence type="inferred from homology"/>
<dbReference type="InterPro" id="IPR011042">
    <property type="entry name" value="6-blade_b-propeller_TolB-like"/>
</dbReference>
<dbReference type="Pfam" id="PF07676">
    <property type="entry name" value="PD40"/>
    <property type="match status" value="1"/>
</dbReference>
<dbReference type="OrthoDB" id="2521688at2"/>
<dbReference type="PANTHER" id="PTHR36842:SF1">
    <property type="entry name" value="PROTEIN TOLB"/>
    <property type="match status" value="1"/>
</dbReference>
<reference evidence="2 3" key="1">
    <citation type="submission" date="2018-08" db="EMBL/GenBank/DDBJ databases">
        <title>Paenibacillus sp. M4BSY-1, whole genome shotgun sequence.</title>
        <authorList>
            <person name="Tuo L."/>
        </authorList>
    </citation>
    <scope>NUCLEOTIDE SEQUENCE [LARGE SCALE GENOMIC DNA]</scope>
    <source>
        <strain evidence="2 3">M4BSY-1</strain>
    </source>
</reference>
<evidence type="ECO:0000256" key="1">
    <source>
        <dbReference type="ARBA" id="ARBA00009820"/>
    </source>
</evidence>
<comment type="similarity">
    <text evidence="1">Belongs to the TolB family.</text>
</comment>
<sequence>MDKRKVLVALSALSMLLLVGLTVNMVSGQESGLSRNKLAGGQYFVAAANLISTTPSIEEKILISQQRKEVIAKGEEFDQLATLKPDPLYSPQKFYSYNEELKEANEVKSEPVVLYYNVTYQKGVTTEKQLYLHKVISNQGIVLIPDHTIATPELIPSPNEEKYLFSDDGNIFMIDAESLEVSHISKDNVDGYDKLKIIDSLIEGQQLFWAWDPKWSLDGESIVYVSNRSHMNGRGMDIWKIDVGDGSETKIYSHSQSLRVIGWTNRNEILIKRTNDNNSEDIIEKISISGERIAELLKSVDVLDISADGTKLLYSPNRPSTELRVFDLISNEDVYTLDVGNAIQFDPTATFSPDGEKIVALKYTGVNGEREVCVVNIQSKSDQTFASSKNQMFYSDISWINNVDILINSIEDNKSKAKVVETNVGGGNIEA</sequence>
<evidence type="ECO:0000313" key="3">
    <source>
        <dbReference type="Proteomes" id="UP000261905"/>
    </source>
</evidence>
<dbReference type="AlphaFoldDB" id="A0A371P6I9"/>
<accession>A0A371P6I9</accession>
<dbReference type="EMBL" id="QUBQ01000005">
    <property type="protein sequence ID" value="REK71512.1"/>
    <property type="molecule type" value="Genomic_DNA"/>
</dbReference>
<dbReference type="InterPro" id="IPR011659">
    <property type="entry name" value="WD40"/>
</dbReference>
<dbReference type="Gene3D" id="2.120.10.30">
    <property type="entry name" value="TolB, C-terminal domain"/>
    <property type="match status" value="1"/>
</dbReference>
<organism evidence="2 3">
    <name type="scientific">Paenibacillus paeoniae</name>
    <dbReference type="NCBI Taxonomy" id="2292705"/>
    <lineage>
        <taxon>Bacteria</taxon>
        <taxon>Bacillati</taxon>
        <taxon>Bacillota</taxon>
        <taxon>Bacilli</taxon>
        <taxon>Bacillales</taxon>
        <taxon>Paenibacillaceae</taxon>
        <taxon>Paenibacillus</taxon>
    </lineage>
</organism>
<dbReference type="SUPFAM" id="SSF82171">
    <property type="entry name" value="DPP6 N-terminal domain-like"/>
    <property type="match status" value="1"/>
</dbReference>
<dbReference type="RefSeq" id="WP_116048777.1">
    <property type="nucleotide sequence ID" value="NZ_QUBQ01000005.1"/>
</dbReference>
<evidence type="ECO:0008006" key="4">
    <source>
        <dbReference type="Google" id="ProtNLM"/>
    </source>
</evidence>
<dbReference type="Proteomes" id="UP000261905">
    <property type="component" value="Unassembled WGS sequence"/>
</dbReference>
<keyword evidence="3" id="KW-1185">Reference proteome</keyword>
<protein>
    <recommendedName>
        <fullName evidence="4">WD40 repeat domain-containing protein</fullName>
    </recommendedName>
</protein>
<dbReference type="PANTHER" id="PTHR36842">
    <property type="entry name" value="PROTEIN TOLB HOMOLOG"/>
    <property type="match status" value="1"/>
</dbReference>
<gene>
    <name evidence="2" type="ORF">DX130_21160</name>
</gene>
<name>A0A371P6I9_9BACL</name>